<evidence type="ECO:0000256" key="2">
    <source>
        <dbReference type="ARBA" id="ARBA00023125"/>
    </source>
</evidence>
<feature type="DNA-binding region" description="H-T-H motif" evidence="4">
    <location>
        <begin position="54"/>
        <end position="73"/>
    </location>
</feature>
<dbReference type="RefSeq" id="WP_245789098.1">
    <property type="nucleotide sequence ID" value="NZ_FOQY01000002.1"/>
</dbReference>
<dbReference type="SUPFAM" id="SSF46689">
    <property type="entry name" value="Homeodomain-like"/>
    <property type="match status" value="1"/>
</dbReference>
<evidence type="ECO:0000313" key="8">
    <source>
        <dbReference type="Proteomes" id="UP000199111"/>
    </source>
</evidence>
<dbReference type="PANTHER" id="PTHR30055">
    <property type="entry name" value="HTH-TYPE TRANSCRIPTIONAL REGULATOR RUTR"/>
    <property type="match status" value="1"/>
</dbReference>
<evidence type="ECO:0000259" key="6">
    <source>
        <dbReference type="PROSITE" id="PS50977"/>
    </source>
</evidence>
<gene>
    <name evidence="7" type="ORF">SAMN05216275_102250</name>
</gene>
<evidence type="ECO:0000256" key="1">
    <source>
        <dbReference type="ARBA" id="ARBA00023015"/>
    </source>
</evidence>
<keyword evidence="3" id="KW-0804">Transcription</keyword>
<dbReference type="GO" id="GO:0000976">
    <property type="term" value="F:transcription cis-regulatory region binding"/>
    <property type="evidence" value="ECO:0007669"/>
    <property type="project" value="TreeGrafter"/>
</dbReference>
<evidence type="ECO:0000256" key="4">
    <source>
        <dbReference type="PROSITE-ProRule" id="PRU00335"/>
    </source>
</evidence>
<keyword evidence="1" id="KW-0805">Transcription regulation</keyword>
<dbReference type="InterPro" id="IPR036271">
    <property type="entry name" value="Tet_transcr_reg_TetR-rel_C_sf"/>
</dbReference>
<feature type="compositionally biased region" description="Basic residues" evidence="5">
    <location>
        <begin position="11"/>
        <end position="24"/>
    </location>
</feature>
<accession>A0A1I3GW61</accession>
<dbReference type="InterPro" id="IPR009057">
    <property type="entry name" value="Homeodomain-like_sf"/>
</dbReference>
<dbReference type="SUPFAM" id="SSF48498">
    <property type="entry name" value="Tetracyclin repressor-like, C-terminal domain"/>
    <property type="match status" value="1"/>
</dbReference>
<dbReference type="Proteomes" id="UP000199111">
    <property type="component" value="Unassembled WGS sequence"/>
</dbReference>
<feature type="region of interest" description="Disordered" evidence="5">
    <location>
        <begin position="1"/>
        <end position="24"/>
    </location>
</feature>
<protein>
    <submittedName>
        <fullName evidence="7">Transcriptional regulator, TetR family</fullName>
    </submittedName>
</protein>
<dbReference type="Pfam" id="PF00440">
    <property type="entry name" value="TetR_N"/>
    <property type="match status" value="1"/>
</dbReference>
<dbReference type="Gene3D" id="1.10.357.10">
    <property type="entry name" value="Tetracycline Repressor, domain 2"/>
    <property type="match status" value="1"/>
</dbReference>
<proteinExistence type="predicted"/>
<dbReference type="GeneID" id="96296590"/>
<name>A0A1I3GW61_9ACTN</name>
<evidence type="ECO:0000256" key="3">
    <source>
        <dbReference type="ARBA" id="ARBA00023163"/>
    </source>
</evidence>
<organism evidence="7 8">
    <name type="scientific">Streptosporangium canum</name>
    <dbReference type="NCBI Taxonomy" id="324952"/>
    <lineage>
        <taxon>Bacteria</taxon>
        <taxon>Bacillati</taxon>
        <taxon>Actinomycetota</taxon>
        <taxon>Actinomycetes</taxon>
        <taxon>Streptosporangiales</taxon>
        <taxon>Streptosporangiaceae</taxon>
        <taxon>Streptosporangium</taxon>
    </lineage>
</organism>
<keyword evidence="8" id="KW-1185">Reference proteome</keyword>
<dbReference type="InterPro" id="IPR001647">
    <property type="entry name" value="HTH_TetR"/>
</dbReference>
<dbReference type="InterPro" id="IPR050109">
    <property type="entry name" value="HTH-type_TetR-like_transc_reg"/>
</dbReference>
<evidence type="ECO:0000256" key="5">
    <source>
        <dbReference type="SAM" id="MobiDB-lite"/>
    </source>
</evidence>
<dbReference type="GO" id="GO:0003700">
    <property type="term" value="F:DNA-binding transcription factor activity"/>
    <property type="evidence" value="ECO:0007669"/>
    <property type="project" value="TreeGrafter"/>
</dbReference>
<dbReference type="AlphaFoldDB" id="A0A1I3GW61"/>
<reference evidence="8" key="1">
    <citation type="submission" date="2016-10" db="EMBL/GenBank/DDBJ databases">
        <authorList>
            <person name="Varghese N."/>
            <person name="Submissions S."/>
        </authorList>
    </citation>
    <scope>NUCLEOTIDE SEQUENCE [LARGE SCALE GENOMIC DNA]</scope>
    <source>
        <strain evidence="8">CGMCC 4.2126</strain>
    </source>
</reference>
<dbReference type="EMBL" id="FOQY01000002">
    <property type="protein sequence ID" value="SFI27805.1"/>
    <property type="molecule type" value="Genomic_DNA"/>
</dbReference>
<feature type="compositionally biased region" description="Basic and acidic residues" evidence="5">
    <location>
        <begin position="1"/>
        <end position="10"/>
    </location>
</feature>
<sequence length="223" mass="23831">MTRQITDARTRPPRRIRSGRAGRRSVVRRADAERSIARIVSAARECLSGDPNASVDDIAKAAGVGRMTLYGHFATRAELVEAALVDALRAGEEALSAVDLTGDAHDALARLLGSTWSLVAESMALLTAAQGTLPAGRIRRLHAAPAQRVEELIRRGRDGGAFRTDLPIAWLVSVVHHVLKGAAEENRAERLKTEDAARVVIATVQSLLSPPDRASTDRGGANL</sequence>
<evidence type="ECO:0000313" key="7">
    <source>
        <dbReference type="EMBL" id="SFI27805.1"/>
    </source>
</evidence>
<dbReference type="PROSITE" id="PS50977">
    <property type="entry name" value="HTH_TETR_2"/>
    <property type="match status" value="1"/>
</dbReference>
<keyword evidence="2 4" id="KW-0238">DNA-binding</keyword>
<feature type="domain" description="HTH tetR-type" evidence="6">
    <location>
        <begin position="33"/>
        <end position="91"/>
    </location>
</feature>
<dbReference type="PANTHER" id="PTHR30055:SF234">
    <property type="entry name" value="HTH-TYPE TRANSCRIPTIONAL REGULATOR BETI"/>
    <property type="match status" value="1"/>
</dbReference>